<dbReference type="GO" id="GO:0016020">
    <property type="term" value="C:membrane"/>
    <property type="evidence" value="ECO:0007669"/>
    <property type="project" value="UniProtKB-SubCell"/>
</dbReference>
<evidence type="ECO:0000313" key="9">
    <source>
        <dbReference type="EMBL" id="CAA0111172.1"/>
    </source>
</evidence>
<keyword evidence="6 7" id="KW-0472">Membrane</keyword>
<feature type="transmembrane region" description="Helical" evidence="7">
    <location>
        <begin position="57"/>
        <end position="79"/>
    </location>
</feature>
<dbReference type="PANTHER" id="PTHR42751:SF6">
    <property type="entry name" value="CONSERVED INTEGRAL MEMBRANE TRANSPORT PROTEIN-RELATED"/>
    <property type="match status" value="1"/>
</dbReference>
<feature type="transmembrane region" description="Helical" evidence="7">
    <location>
        <begin position="294"/>
        <end position="314"/>
    </location>
</feature>
<evidence type="ECO:0000256" key="3">
    <source>
        <dbReference type="ARBA" id="ARBA00022448"/>
    </source>
</evidence>
<dbReference type="InterPro" id="IPR038770">
    <property type="entry name" value="Na+/solute_symporter_sf"/>
</dbReference>
<keyword evidence="4 7" id="KW-0812">Transmembrane</keyword>
<keyword evidence="3" id="KW-0813">Transport</keyword>
<protein>
    <submittedName>
        <fullName evidence="9">K(+)/H(+) antiporter subunit KhtU</fullName>
    </submittedName>
</protein>
<evidence type="ECO:0000256" key="6">
    <source>
        <dbReference type="ARBA" id="ARBA00023136"/>
    </source>
</evidence>
<gene>
    <name evidence="9" type="primary">khtU</name>
    <name evidence="9" type="ORF">AELLOGFF_00883</name>
</gene>
<keyword evidence="10" id="KW-1185">Reference proteome</keyword>
<dbReference type="Gene3D" id="1.20.1530.20">
    <property type="match status" value="1"/>
</dbReference>
<feature type="transmembrane region" description="Helical" evidence="7">
    <location>
        <begin position="7"/>
        <end position="25"/>
    </location>
</feature>
<feature type="transmembrane region" description="Helical" evidence="7">
    <location>
        <begin position="354"/>
        <end position="377"/>
    </location>
</feature>
<accession>A0A5S9Q1A9</accession>
<dbReference type="GO" id="GO:1902600">
    <property type="term" value="P:proton transmembrane transport"/>
    <property type="evidence" value="ECO:0007669"/>
    <property type="project" value="InterPro"/>
</dbReference>
<dbReference type="OrthoDB" id="3294398at2"/>
<feature type="transmembrane region" description="Helical" evidence="7">
    <location>
        <begin position="217"/>
        <end position="233"/>
    </location>
</feature>
<evidence type="ECO:0000256" key="4">
    <source>
        <dbReference type="ARBA" id="ARBA00022692"/>
    </source>
</evidence>
<feature type="transmembrane region" description="Helical" evidence="7">
    <location>
        <begin position="91"/>
        <end position="112"/>
    </location>
</feature>
<dbReference type="EMBL" id="CACSIP010000012">
    <property type="protein sequence ID" value="CAA0111172.1"/>
    <property type="molecule type" value="Genomic_DNA"/>
</dbReference>
<name>A0A5S9Q1A9_MYCVN</name>
<dbReference type="Proteomes" id="UP000430146">
    <property type="component" value="Unassembled WGS sequence"/>
</dbReference>
<evidence type="ECO:0000256" key="2">
    <source>
        <dbReference type="ARBA" id="ARBA00005551"/>
    </source>
</evidence>
<sequence length="396" mass="41314">MHGSVAFLVEIGLLLVVLTVLGALARRVSLSPIPLYLLAGLALHDGGLPLDSSVVEFIQTGATVGVVLLLLTLGLEFSVSEFAASLRKHLPSAWVDLAFNATPGAIAGWLLGFDFVGVLAMAGITYISSSGVVSRLLTDLRRLGNRETPAVLAVLVLEDFAMAAYLPLLAVLAAGGEWWQAVVGMAIAMAALALAFLGSYRWGHVVARLMAPPDSELLLLRVLGVALVVAGLAEYVHVSAAVGAFLVGLTLTGESAERAREVLSPLRDLFAAVFFVAIGLEVVPASMIPMLPAAVLLAVVTAATKVASGMYAARREGVARRAQWRAGTALIVRGEFSLVIIALVGASIPMLESIAMPYVFVLAFIGPVATLIAGRAAPARISPRVRRIARSRSDGG</sequence>
<evidence type="ECO:0000313" key="10">
    <source>
        <dbReference type="Proteomes" id="UP000430146"/>
    </source>
</evidence>
<evidence type="ECO:0000256" key="1">
    <source>
        <dbReference type="ARBA" id="ARBA00004141"/>
    </source>
</evidence>
<reference evidence="9 10" key="1">
    <citation type="submission" date="2019-11" db="EMBL/GenBank/DDBJ databases">
        <authorList>
            <person name="Holert J."/>
        </authorList>
    </citation>
    <scope>NUCLEOTIDE SEQUENCE [LARGE SCALE GENOMIC DNA]</scope>
    <source>
        <strain evidence="9">BC8_1</strain>
    </source>
</reference>
<dbReference type="Pfam" id="PF00999">
    <property type="entry name" value="Na_H_Exchanger"/>
    <property type="match status" value="1"/>
</dbReference>
<keyword evidence="5 7" id="KW-1133">Transmembrane helix</keyword>
<dbReference type="PANTHER" id="PTHR42751">
    <property type="entry name" value="SODIUM/HYDROGEN EXCHANGER FAMILY/TRKA DOMAIN PROTEIN"/>
    <property type="match status" value="1"/>
</dbReference>
<comment type="similarity">
    <text evidence="2">Belongs to the monovalent cation:proton antiporter 2 (CPA2) transporter (TC 2.A.37) family.</text>
</comment>
<feature type="transmembrane region" description="Helical" evidence="7">
    <location>
        <begin position="178"/>
        <end position="197"/>
    </location>
</feature>
<organism evidence="9 10">
    <name type="scientific">Mycolicibacterium vanbaalenii</name>
    <name type="common">Mycobacterium vanbaalenii</name>
    <dbReference type="NCBI Taxonomy" id="110539"/>
    <lineage>
        <taxon>Bacteria</taxon>
        <taxon>Bacillati</taxon>
        <taxon>Actinomycetota</taxon>
        <taxon>Actinomycetes</taxon>
        <taxon>Mycobacteriales</taxon>
        <taxon>Mycobacteriaceae</taxon>
        <taxon>Mycolicibacterium</taxon>
    </lineage>
</organism>
<feature type="domain" description="Cation/H+ exchanger transmembrane" evidence="8">
    <location>
        <begin position="17"/>
        <end position="361"/>
    </location>
</feature>
<evidence type="ECO:0000256" key="5">
    <source>
        <dbReference type="ARBA" id="ARBA00022989"/>
    </source>
</evidence>
<comment type="subcellular location">
    <subcellularLocation>
        <location evidence="1">Membrane</location>
        <topology evidence="1">Multi-pass membrane protein</topology>
    </subcellularLocation>
</comment>
<dbReference type="InterPro" id="IPR006153">
    <property type="entry name" value="Cation/H_exchanger_TM"/>
</dbReference>
<evidence type="ECO:0000259" key="8">
    <source>
        <dbReference type="Pfam" id="PF00999"/>
    </source>
</evidence>
<dbReference type="AlphaFoldDB" id="A0A5S9Q1A9"/>
<dbReference type="GO" id="GO:0015297">
    <property type="term" value="F:antiporter activity"/>
    <property type="evidence" value="ECO:0007669"/>
    <property type="project" value="InterPro"/>
</dbReference>
<feature type="transmembrane region" description="Helical" evidence="7">
    <location>
        <begin position="150"/>
        <end position="172"/>
    </location>
</feature>
<proteinExistence type="inferred from homology"/>
<feature type="transmembrane region" description="Helical" evidence="7">
    <location>
        <begin position="326"/>
        <end position="348"/>
    </location>
</feature>
<dbReference type="RefSeq" id="WP_159230278.1">
    <property type="nucleotide sequence ID" value="NZ_CACSIP010000012.1"/>
</dbReference>
<feature type="transmembrane region" description="Helical" evidence="7">
    <location>
        <begin position="118"/>
        <end position="138"/>
    </location>
</feature>
<evidence type="ECO:0000256" key="7">
    <source>
        <dbReference type="SAM" id="Phobius"/>
    </source>
</evidence>